<gene>
    <name evidence="2" type="ORF">TRIVIDRAFT_227422</name>
</gene>
<reference evidence="2 3" key="1">
    <citation type="journal article" date="2011" name="Genome Biol.">
        <title>Comparative genome sequence analysis underscores mycoparasitism as the ancestral life style of Trichoderma.</title>
        <authorList>
            <person name="Kubicek C.P."/>
            <person name="Herrera-Estrella A."/>
            <person name="Seidl-Seiboth V."/>
            <person name="Martinez D.A."/>
            <person name="Druzhinina I.S."/>
            <person name="Thon M."/>
            <person name="Zeilinger S."/>
            <person name="Casas-Flores S."/>
            <person name="Horwitz B.A."/>
            <person name="Mukherjee P.K."/>
            <person name="Mukherjee M."/>
            <person name="Kredics L."/>
            <person name="Alcaraz L.D."/>
            <person name="Aerts A."/>
            <person name="Antal Z."/>
            <person name="Atanasova L."/>
            <person name="Cervantes-Badillo M.G."/>
            <person name="Challacombe J."/>
            <person name="Chertkov O."/>
            <person name="McCluskey K."/>
            <person name="Coulpier F."/>
            <person name="Deshpande N."/>
            <person name="von Doehren H."/>
            <person name="Ebbole D.J."/>
            <person name="Esquivel-Naranjo E.U."/>
            <person name="Fekete E."/>
            <person name="Flipphi M."/>
            <person name="Glaser F."/>
            <person name="Gomez-Rodriguez E.Y."/>
            <person name="Gruber S."/>
            <person name="Han C."/>
            <person name="Henrissat B."/>
            <person name="Hermosa R."/>
            <person name="Hernandez-Onate M."/>
            <person name="Karaffa L."/>
            <person name="Kosti I."/>
            <person name="Le Crom S."/>
            <person name="Lindquist E."/>
            <person name="Lucas S."/>
            <person name="Luebeck M."/>
            <person name="Luebeck P.S."/>
            <person name="Margeot A."/>
            <person name="Metz B."/>
            <person name="Misra M."/>
            <person name="Nevalainen H."/>
            <person name="Omann M."/>
            <person name="Packer N."/>
            <person name="Perrone G."/>
            <person name="Uresti-Rivera E.E."/>
            <person name="Salamov A."/>
            <person name="Schmoll M."/>
            <person name="Seiboth B."/>
            <person name="Shapiro H."/>
            <person name="Sukno S."/>
            <person name="Tamayo-Ramos J.A."/>
            <person name="Tisch D."/>
            <person name="Wiest A."/>
            <person name="Wilkinson H.H."/>
            <person name="Zhang M."/>
            <person name="Coutinho P.M."/>
            <person name="Kenerley C.M."/>
            <person name="Monte E."/>
            <person name="Baker S.E."/>
            <person name="Grigoriev I.V."/>
        </authorList>
    </citation>
    <scope>NUCLEOTIDE SEQUENCE [LARGE SCALE GENOMIC DNA]</scope>
    <source>
        <strain evidence="3">Gv29-8 / FGSC 10586</strain>
    </source>
</reference>
<feature type="region of interest" description="Disordered" evidence="1">
    <location>
        <begin position="28"/>
        <end position="49"/>
    </location>
</feature>
<dbReference type="Proteomes" id="UP000007115">
    <property type="component" value="Unassembled WGS sequence"/>
</dbReference>
<dbReference type="InParanoid" id="G9N9E4"/>
<organism evidence="2 3">
    <name type="scientific">Hypocrea virens (strain Gv29-8 / FGSC 10586)</name>
    <name type="common">Gliocladium virens</name>
    <name type="synonym">Trichoderma virens</name>
    <dbReference type="NCBI Taxonomy" id="413071"/>
    <lineage>
        <taxon>Eukaryota</taxon>
        <taxon>Fungi</taxon>
        <taxon>Dikarya</taxon>
        <taxon>Ascomycota</taxon>
        <taxon>Pezizomycotina</taxon>
        <taxon>Sordariomycetes</taxon>
        <taxon>Hypocreomycetidae</taxon>
        <taxon>Hypocreales</taxon>
        <taxon>Hypocreaceae</taxon>
        <taxon>Trichoderma</taxon>
    </lineage>
</organism>
<comment type="caution">
    <text evidence="2">The sequence shown here is derived from an EMBL/GenBank/DDBJ whole genome shotgun (WGS) entry which is preliminary data.</text>
</comment>
<accession>G9N9E4</accession>
<dbReference type="RefSeq" id="XP_013950768.1">
    <property type="nucleotide sequence ID" value="XM_014095293.1"/>
</dbReference>
<evidence type="ECO:0000256" key="1">
    <source>
        <dbReference type="SAM" id="MobiDB-lite"/>
    </source>
</evidence>
<name>G9N9E4_HYPVG</name>
<dbReference type="EMBL" id="ABDF02000090">
    <property type="protein sequence ID" value="EHK16565.1"/>
    <property type="molecule type" value="Genomic_DNA"/>
</dbReference>
<dbReference type="AlphaFoldDB" id="G9N9E4"/>
<protein>
    <submittedName>
        <fullName evidence="2">Uncharacterized protein</fullName>
    </submittedName>
</protein>
<proteinExistence type="predicted"/>
<dbReference type="HOGENOM" id="CLU_3143274_0_0_1"/>
<keyword evidence="3" id="KW-1185">Reference proteome</keyword>
<dbReference type="GeneID" id="25792086"/>
<evidence type="ECO:0000313" key="2">
    <source>
        <dbReference type="EMBL" id="EHK16565.1"/>
    </source>
</evidence>
<sequence>MPMQSTSTNCWYNITPRRAKLENKGVSHFLSPFHTGTPPRQRPGYYDKK</sequence>
<dbReference type="VEuPathDB" id="FungiDB:TRIVIDRAFT_227422"/>
<evidence type="ECO:0000313" key="3">
    <source>
        <dbReference type="Proteomes" id="UP000007115"/>
    </source>
</evidence>